<proteinExistence type="predicted"/>
<dbReference type="PROSITE" id="PS50279">
    <property type="entry name" value="BPTI_KUNITZ_2"/>
    <property type="match status" value="1"/>
</dbReference>
<name>A0A2T7PMF7_POMCA</name>
<dbReference type="EMBL" id="PZQS01000003">
    <property type="protein sequence ID" value="PVD34594.1"/>
    <property type="molecule type" value="Genomic_DNA"/>
</dbReference>
<dbReference type="STRING" id="400727.A0A2T7PMF7"/>
<evidence type="ECO:0000256" key="2">
    <source>
        <dbReference type="ARBA" id="ARBA00023157"/>
    </source>
</evidence>
<accession>A0A2T7PMF7</accession>
<dbReference type="CDD" id="cd00033">
    <property type="entry name" value="CCP"/>
    <property type="match status" value="2"/>
</dbReference>
<keyword evidence="3" id="KW-0768">Sushi</keyword>
<dbReference type="PROSITE" id="PS50923">
    <property type="entry name" value="SUSHI"/>
    <property type="match status" value="2"/>
</dbReference>
<evidence type="ECO:0008006" key="8">
    <source>
        <dbReference type="Google" id="ProtNLM"/>
    </source>
</evidence>
<organism evidence="6 7">
    <name type="scientific">Pomacea canaliculata</name>
    <name type="common">Golden apple snail</name>
    <dbReference type="NCBI Taxonomy" id="400727"/>
    <lineage>
        <taxon>Eukaryota</taxon>
        <taxon>Metazoa</taxon>
        <taxon>Spiralia</taxon>
        <taxon>Lophotrochozoa</taxon>
        <taxon>Mollusca</taxon>
        <taxon>Gastropoda</taxon>
        <taxon>Caenogastropoda</taxon>
        <taxon>Architaenioglossa</taxon>
        <taxon>Ampullarioidea</taxon>
        <taxon>Ampullariidae</taxon>
        <taxon>Pomacea</taxon>
    </lineage>
</organism>
<evidence type="ECO:0000256" key="1">
    <source>
        <dbReference type="ARBA" id="ARBA00022690"/>
    </source>
</evidence>
<gene>
    <name evidence="6" type="ORF">C0Q70_05870</name>
</gene>
<dbReference type="PANTHER" id="PTHR10083">
    <property type="entry name" value="KUNITZ-TYPE PROTEASE INHIBITOR-RELATED"/>
    <property type="match status" value="1"/>
</dbReference>
<protein>
    <recommendedName>
        <fullName evidence="8">BPTI/Kunitz inhibitor domain-containing protein</fullName>
    </recommendedName>
</protein>
<reference evidence="6 7" key="1">
    <citation type="submission" date="2018-04" db="EMBL/GenBank/DDBJ databases">
        <title>The genome of golden apple snail Pomacea canaliculata provides insight into stress tolerance and invasive adaptation.</title>
        <authorList>
            <person name="Liu C."/>
            <person name="Liu B."/>
            <person name="Ren Y."/>
            <person name="Zhang Y."/>
            <person name="Wang H."/>
            <person name="Li S."/>
            <person name="Jiang F."/>
            <person name="Yin L."/>
            <person name="Zhang G."/>
            <person name="Qian W."/>
            <person name="Fan W."/>
        </authorList>
    </citation>
    <scope>NUCLEOTIDE SEQUENCE [LARGE SCALE GENOMIC DNA]</scope>
    <source>
        <strain evidence="6">SZHN2017</strain>
        <tissue evidence="6">Muscle</tissue>
    </source>
</reference>
<dbReference type="PANTHER" id="PTHR10083:SF374">
    <property type="entry name" value="BPTI_KUNITZ INHIBITOR DOMAIN-CONTAINING PROTEIN"/>
    <property type="match status" value="1"/>
</dbReference>
<comment type="caution">
    <text evidence="3">Lacks conserved residue(s) required for the propagation of feature annotation.</text>
</comment>
<dbReference type="SMART" id="SM00131">
    <property type="entry name" value="KU"/>
    <property type="match status" value="1"/>
</dbReference>
<dbReference type="PROSITE" id="PS00280">
    <property type="entry name" value="BPTI_KUNITZ_1"/>
    <property type="match status" value="1"/>
</dbReference>
<dbReference type="PRINTS" id="PR00759">
    <property type="entry name" value="BASICPTASE"/>
</dbReference>
<sequence>MSPSPPDNGFIAGSDFREGARVHVLCEEGYVLTGPSELTCIACTFCSSGGIWSPEEKYSCERCGGGQNTPCLQNTRNHTLLPSTKTTRTWPLQGSNYSLDASVHIFCDPGYTLSGQDHITCLRVPDPFKNVVAWEPMDMPRCQIMPPSLLPMGLRGGRSEIKGITSHRLTDTSPRTIPTEGLPHICFLPKVVGPCQMYLPRFYFDPSIEECTSFVYGGCGGNENNFESMDICQHKCR</sequence>
<dbReference type="Gene3D" id="4.10.410.10">
    <property type="entry name" value="Pancreatic trypsin inhibitor Kunitz domain"/>
    <property type="match status" value="1"/>
</dbReference>
<evidence type="ECO:0000313" key="7">
    <source>
        <dbReference type="Proteomes" id="UP000245119"/>
    </source>
</evidence>
<dbReference type="Gene3D" id="2.10.70.10">
    <property type="entry name" value="Complement Module, domain 1"/>
    <property type="match status" value="2"/>
</dbReference>
<dbReference type="InterPro" id="IPR002223">
    <property type="entry name" value="Kunitz_BPTI"/>
</dbReference>
<evidence type="ECO:0000259" key="5">
    <source>
        <dbReference type="PROSITE" id="PS50923"/>
    </source>
</evidence>
<feature type="domain" description="Sushi" evidence="5">
    <location>
        <begin position="69"/>
        <end position="144"/>
    </location>
</feature>
<keyword evidence="1" id="KW-0646">Protease inhibitor</keyword>
<dbReference type="SUPFAM" id="SSF57362">
    <property type="entry name" value="BPTI-like"/>
    <property type="match status" value="1"/>
</dbReference>
<keyword evidence="2" id="KW-1015">Disulfide bond</keyword>
<comment type="caution">
    <text evidence="6">The sequence shown here is derived from an EMBL/GenBank/DDBJ whole genome shotgun (WGS) entry which is preliminary data.</text>
</comment>
<dbReference type="InterPro" id="IPR000436">
    <property type="entry name" value="Sushi_SCR_CCP_dom"/>
</dbReference>
<dbReference type="GO" id="GO:0005615">
    <property type="term" value="C:extracellular space"/>
    <property type="evidence" value="ECO:0007669"/>
    <property type="project" value="TreeGrafter"/>
</dbReference>
<dbReference type="CDD" id="cd00109">
    <property type="entry name" value="Kunitz-type"/>
    <property type="match status" value="1"/>
</dbReference>
<dbReference type="SMART" id="SM00032">
    <property type="entry name" value="CCP"/>
    <property type="match status" value="2"/>
</dbReference>
<dbReference type="AlphaFoldDB" id="A0A2T7PMF7"/>
<dbReference type="OrthoDB" id="6040901at2759"/>
<dbReference type="Pfam" id="PF00014">
    <property type="entry name" value="Kunitz_BPTI"/>
    <property type="match status" value="1"/>
</dbReference>
<dbReference type="SUPFAM" id="SSF57535">
    <property type="entry name" value="Complement control module/SCR domain"/>
    <property type="match status" value="2"/>
</dbReference>
<evidence type="ECO:0000313" key="6">
    <source>
        <dbReference type="EMBL" id="PVD34594.1"/>
    </source>
</evidence>
<dbReference type="Pfam" id="PF00084">
    <property type="entry name" value="Sushi"/>
    <property type="match status" value="2"/>
</dbReference>
<dbReference type="FunFam" id="4.10.410.10:FF:000021">
    <property type="entry name" value="Serine protease inhibitor, putative"/>
    <property type="match status" value="1"/>
</dbReference>
<feature type="domain" description="Sushi" evidence="5">
    <location>
        <begin position="1"/>
        <end position="62"/>
    </location>
</feature>
<dbReference type="InterPro" id="IPR020901">
    <property type="entry name" value="Prtase_inh_Kunz-CS"/>
</dbReference>
<keyword evidence="7" id="KW-1185">Reference proteome</keyword>
<dbReference type="GO" id="GO:0004867">
    <property type="term" value="F:serine-type endopeptidase inhibitor activity"/>
    <property type="evidence" value="ECO:0007669"/>
    <property type="project" value="InterPro"/>
</dbReference>
<evidence type="ECO:0000259" key="4">
    <source>
        <dbReference type="PROSITE" id="PS50279"/>
    </source>
</evidence>
<dbReference type="InterPro" id="IPR036880">
    <property type="entry name" value="Kunitz_BPTI_sf"/>
</dbReference>
<dbReference type="InterPro" id="IPR035976">
    <property type="entry name" value="Sushi/SCR/CCP_sf"/>
</dbReference>
<evidence type="ECO:0000256" key="3">
    <source>
        <dbReference type="PROSITE-ProRule" id="PRU00302"/>
    </source>
</evidence>
<feature type="domain" description="BPTI/Kunitz inhibitor" evidence="4">
    <location>
        <begin position="186"/>
        <end position="236"/>
    </location>
</feature>
<dbReference type="InterPro" id="IPR050098">
    <property type="entry name" value="TFPI/VKTCI-like"/>
</dbReference>
<dbReference type="Proteomes" id="UP000245119">
    <property type="component" value="Linkage Group LG3"/>
</dbReference>